<protein>
    <submittedName>
        <fullName evidence="2">Uncharacterized protein</fullName>
    </submittedName>
</protein>
<reference evidence="2" key="1">
    <citation type="submission" date="2021-10" db="EMBL/GenBank/DDBJ databases">
        <authorList>
            <person name="Piombo E."/>
        </authorList>
    </citation>
    <scope>NUCLEOTIDE SEQUENCE</scope>
</reference>
<gene>
    <name evidence="2" type="ORF">CRHIZ90672A_00010351</name>
</gene>
<evidence type="ECO:0000313" key="2">
    <source>
        <dbReference type="EMBL" id="CAH0021672.1"/>
    </source>
</evidence>
<feature type="region of interest" description="Disordered" evidence="1">
    <location>
        <begin position="51"/>
        <end position="70"/>
    </location>
</feature>
<evidence type="ECO:0000313" key="3">
    <source>
        <dbReference type="Proteomes" id="UP000696573"/>
    </source>
</evidence>
<proteinExistence type="predicted"/>
<name>A0A9N9VDY6_9HYPO</name>
<dbReference type="OrthoDB" id="5304511at2759"/>
<sequence length="280" mass="31878">MCCVHQFLMGRIAPTLVRMEDEMIDMVLSHQVEPTGHEAARPYSRVVLSRNTSCSGQEQQSPQDISKENFPDDDDDLDEFKWSVEPVLRLFSSHEREWFYHWVSDATSFGLMYITGFLDSPRDVQYDLFLRNASKHGTFLPHVLNDVDFNALRGFPLGAGGQAIPRQLHQKKLETTKIAETITMTSHLRISTVKCSKMGSVIPPSHFPIISPGLSGACDIYSGIRQGFRECLADARDSNDRDFDLTKKPSAEQVLKSVKLLKRAMDEIRKKYGIWPLERE</sequence>
<accession>A0A9N9VDY6</accession>
<organism evidence="2 3">
    <name type="scientific">Clonostachys rhizophaga</name>
    <dbReference type="NCBI Taxonomy" id="160324"/>
    <lineage>
        <taxon>Eukaryota</taxon>
        <taxon>Fungi</taxon>
        <taxon>Dikarya</taxon>
        <taxon>Ascomycota</taxon>
        <taxon>Pezizomycotina</taxon>
        <taxon>Sordariomycetes</taxon>
        <taxon>Hypocreomycetidae</taxon>
        <taxon>Hypocreales</taxon>
        <taxon>Bionectriaceae</taxon>
        <taxon>Clonostachys</taxon>
    </lineage>
</organism>
<dbReference type="Proteomes" id="UP000696573">
    <property type="component" value="Unassembled WGS sequence"/>
</dbReference>
<dbReference type="AlphaFoldDB" id="A0A9N9VDY6"/>
<keyword evidence="3" id="KW-1185">Reference proteome</keyword>
<evidence type="ECO:0000256" key="1">
    <source>
        <dbReference type="SAM" id="MobiDB-lite"/>
    </source>
</evidence>
<dbReference type="EMBL" id="CABFNQ020000659">
    <property type="protein sequence ID" value="CAH0021672.1"/>
    <property type="molecule type" value="Genomic_DNA"/>
</dbReference>
<comment type="caution">
    <text evidence="2">The sequence shown here is derived from an EMBL/GenBank/DDBJ whole genome shotgun (WGS) entry which is preliminary data.</text>
</comment>
<feature type="compositionally biased region" description="Polar residues" evidence="1">
    <location>
        <begin position="51"/>
        <end position="64"/>
    </location>
</feature>